<dbReference type="AlphaFoldDB" id="A0A848GPY3"/>
<dbReference type="EMBL" id="JABBGC010000002">
    <property type="protein sequence ID" value="NML39611.1"/>
    <property type="molecule type" value="Genomic_DNA"/>
</dbReference>
<evidence type="ECO:0000313" key="2">
    <source>
        <dbReference type="Proteomes" id="UP000583266"/>
    </source>
</evidence>
<comment type="caution">
    <text evidence="1">The sequence shown here is derived from an EMBL/GenBank/DDBJ whole genome shotgun (WGS) entry which is preliminary data.</text>
</comment>
<sequence>MTGIFACNKDVQPAIPEKGDISKINFYSSSDVLALYNMGGIGLFIDSPVSKRSAFTPFLNLSSKPQKMEYPMVYSSMRGIVYTSIRAGMHQFRFSYMVPDTTITMEGITPCRMLMDTAFSADRGVETLLWLADKPLAAENQEPAFQLLSIRLNETVKIDTNTVALYILHQAADAGRLRCSRVLPDGRLSTDQLPQKLPYGQATDVILFNIKEASNGLLGLRFYDTVTGEELVNTAIPANGGHGYVLAVQGFRNEHQFKIPVSVNEDKTVNYSTKSLTANLRSSLRQLW</sequence>
<dbReference type="Proteomes" id="UP000583266">
    <property type="component" value="Unassembled WGS sequence"/>
</dbReference>
<accession>A0A848GPY3</accession>
<proteinExistence type="predicted"/>
<gene>
    <name evidence="1" type="ORF">HHL17_20595</name>
</gene>
<evidence type="ECO:0000313" key="1">
    <source>
        <dbReference type="EMBL" id="NML39611.1"/>
    </source>
</evidence>
<name>A0A848GPY3_9BACT</name>
<organism evidence="1 2">
    <name type="scientific">Chitinophaga fulva</name>
    <dbReference type="NCBI Taxonomy" id="2728842"/>
    <lineage>
        <taxon>Bacteria</taxon>
        <taxon>Pseudomonadati</taxon>
        <taxon>Bacteroidota</taxon>
        <taxon>Chitinophagia</taxon>
        <taxon>Chitinophagales</taxon>
        <taxon>Chitinophagaceae</taxon>
        <taxon>Chitinophaga</taxon>
    </lineage>
</organism>
<dbReference type="RefSeq" id="WP_169226674.1">
    <property type="nucleotide sequence ID" value="NZ_JABBGC010000002.1"/>
</dbReference>
<reference evidence="1 2" key="1">
    <citation type="submission" date="2020-04" db="EMBL/GenBank/DDBJ databases">
        <title>Chitinophaga sp. G-6-1-13 sp. nov., isolated from soil.</title>
        <authorList>
            <person name="Dahal R.H."/>
            <person name="Chaudhary D.K."/>
        </authorList>
    </citation>
    <scope>NUCLEOTIDE SEQUENCE [LARGE SCALE GENOMIC DNA]</scope>
    <source>
        <strain evidence="1 2">G-6-1-13</strain>
    </source>
</reference>
<keyword evidence="2" id="KW-1185">Reference proteome</keyword>
<protein>
    <submittedName>
        <fullName evidence="1">Uncharacterized protein</fullName>
    </submittedName>
</protein>